<dbReference type="AlphaFoldDB" id="A0A386UMA6"/>
<reference evidence="2" key="1">
    <citation type="submission" date="2018-07" db="EMBL/GenBank/DDBJ databases">
        <title>Genome Structure of the Opportunistic Pathogen Paracoccus yeei (Alphaproteobacteria) and Identification of Putative Virulence Factors.</title>
        <authorList>
            <person name="Lasek R."/>
            <person name="Szuplewska M."/>
            <person name="Mitura M."/>
            <person name="Decewicz P."/>
            <person name="Chmielowska C."/>
            <person name="Pawlot A."/>
            <person name="Sentkowska D."/>
            <person name="Czarnecki J."/>
            <person name="Bartosik D."/>
        </authorList>
    </citation>
    <scope>NUCLEOTIDE SEQUENCE [LARGE SCALE GENOMIC DNA]</scope>
    <source>
        <strain evidence="2">CCUG 32053</strain>
    </source>
</reference>
<accession>A0A386UMA6</accession>
<dbReference type="EMBL" id="CP031078">
    <property type="protein sequence ID" value="AYF01845.1"/>
    <property type="molecule type" value="Genomic_DNA"/>
</dbReference>
<gene>
    <name evidence="1" type="ORF">PY32053_02237</name>
</gene>
<proteinExistence type="predicted"/>
<dbReference type="Proteomes" id="UP000272010">
    <property type="component" value="Chromosome"/>
</dbReference>
<name>A0A386UMA6_9RHOB</name>
<evidence type="ECO:0000313" key="2">
    <source>
        <dbReference type="Proteomes" id="UP000272010"/>
    </source>
</evidence>
<organism evidence="1 2">
    <name type="scientific">Paracoccus yeei</name>
    <dbReference type="NCBI Taxonomy" id="147645"/>
    <lineage>
        <taxon>Bacteria</taxon>
        <taxon>Pseudomonadati</taxon>
        <taxon>Pseudomonadota</taxon>
        <taxon>Alphaproteobacteria</taxon>
        <taxon>Rhodobacterales</taxon>
        <taxon>Paracoccaceae</taxon>
        <taxon>Paracoccus</taxon>
    </lineage>
</organism>
<evidence type="ECO:0000313" key="1">
    <source>
        <dbReference type="EMBL" id="AYF01845.1"/>
    </source>
</evidence>
<sequence length="40" mass="4181">MPKHPPTCAVCGASDWTVALTNRTGRKLHVSCWKAAGGAT</sequence>
<protein>
    <submittedName>
        <fullName evidence="1">Uncharacterized protein</fullName>
    </submittedName>
</protein>